<evidence type="ECO:0000259" key="2">
    <source>
        <dbReference type="Pfam" id="PF00561"/>
    </source>
</evidence>
<proteinExistence type="predicted"/>
<sequence>MPKTRVIKLIKRICLILIAIGLLFLYFIFPRLFIEKRNPLIESFKTQQTISSSLEQNDNPEFKRKKLTITTYDGLKQYALLTYSSLAESKGTIILLHGSSHTKEHFLELSEFLSTNGFNSVALDIRGYGESEGQIFTYGVNETKDIQKWVDDLINKEGLDNIGVWGQSIGGALALQAMGTDQRIKYGISESAYTDLKSNVQGFFRRNTGFSFALLSNFLAERAGSIGDFNADEASPVKYAKKITQPVLVVHGRKDIAINISKGKTNFANIKSKDKKFIELKSAGHNDIWTVGGDKFFYSILEFLNNQTLSSN</sequence>
<feature type="domain" description="AB hydrolase-1" evidence="2">
    <location>
        <begin position="92"/>
        <end position="192"/>
    </location>
</feature>
<dbReference type="PANTHER" id="PTHR43358">
    <property type="entry name" value="ALPHA/BETA-HYDROLASE"/>
    <property type="match status" value="1"/>
</dbReference>
<dbReference type="GO" id="GO:0016787">
    <property type="term" value="F:hydrolase activity"/>
    <property type="evidence" value="ECO:0007669"/>
    <property type="project" value="UniProtKB-KW"/>
</dbReference>
<comment type="caution">
    <text evidence="3">The sequence shown here is derived from an EMBL/GenBank/DDBJ whole genome shotgun (WGS) entry which is preliminary data.</text>
</comment>
<protein>
    <submittedName>
        <fullName evidence="3">Alpha/beta fold hydrolase</fullName>
    </submittedName>
</protein>
<organism evidence="3 4">
    <name type="scientific">Winogradskyella marina</name>
    <dbReference type="NCBI Taxonomy" id="2785530"/>
    <lineage>
        <taxon>Bacteria</taxon>
        <taxon>Pseudomonadati</taxon>
        <taxon>Bacteroidota</taxon>
        <taxon>Flavobacteriia</taxon>
        <taxon>Flavobacteriales</taxon>
        <taxon>Flavobacteriaceae</taxon>
        <taxon>Winogradskyella</taxon>
    </lineage>
</organism>
<evidence type="ECO:0000256" key="1">
    <source>
        <dbReference type="SAM" id="Phobius"/>
    </source>
</evidence>
<dbReference type="InterPro" id="IPR052920">
    <property type="entry name" value="DNA-binding_regulatory"/>
</dbReference>
<keyword evidence="1" id="KW-0812">Transmembrane</keyword>
<dbReference type="RefSeq" id="WP_195871992.1">
    <property type="nucleotide sequence ID" value="NZ_JADOET010000011.1"/>
</dbReference>
<name>A0ABS0EMC0_9FLAO</name>
<dbReference type="PANTHER" id="PTHR43358:SF4">
    <property type="entry name" value="ALPHA_BETA HYDROLASE FOLD-1 DOMAIN-CONTAINING PROTEIN"/>
    <property type="match status" value="1"/>
</dbReference>
<feature type="transmembrane region" description="Helical" evidence="1">
    <location>
        <begin position="12"/>
        <end position="29"/>
    </location>
</feature>
<keyword evidence="1" id="KW-0472">Membrane</keyword>
<dbReference type="EMBL" id="JADOET010000011">
    <property type="protein sequence ID" value="MBF8150732.1"/>
    <property type="molecule type" value="Genomic_DNA"/>
</dbReference>
<dbReference type="InterPro" id="IPR029058">
    <property type="entry name" value="AB_hydrolase_fold"/>
</dbReference>
<dbReference type="InterPro" id="IPR000073">
    <property type="entry name" value="AB_hydrolase_1"/>
</dbReference>
<dbReference type="Pfam" id="PF00561">
    <property type="entry name" value="Abhydrolase_1"/>
    <property type="match status" value="1"/>
</dbReference>
<keyword evidence="1" id="KW-1133">Transmembrane helix</keyword>
<keyword evidence="4" id="KW-1185">Reference proteome</keyword>
<gene>
    <name evidence="3" type="ORF">ITJ86_12540</name>
</gene>
<dbReference type="Proteomes" id="UP000611215">
    <property type="component" value="Unassembled WGS sequence"/>
</dbReference>
<dbReference type="SUPFAM" id="SSF53474">
    <property type="entry name" value="alpha/beta-Hydrolases"/>
    <property type="match status" value="1"/>
</dbReference>
<dbReference type="Gene3D" id="3.40.50.1820">
    <property type="entry name" value="alpha/beta hydrolase"/>
    <property type="match status" value="1"/>
</dbReference>
<evidence type="ECO:0000313" key="3">
    <source>
        <dbReference type="EMBL" id="MBF8150732.1"/>
    </source>
</evidence>
<accession>A0ABS0EMC0</accession>
<reference evidence="3 4" key="1">
    <citation type="submission" date="2020-11" db="EMBL/GenBank/DDBJ databases">
        <title>Winogradskyella marina sp. nov., isolated from marine sediment.</title>
        <authorList>
            <person name="Bo J."/>
            <person name="Wang S."/>
            <person name="Song X."/>
            <person name="Du Z."/>
        </authorList>
    </citation>
    <scope>NUCLEOTIDE SEQUENCE [LARGE SCALE GENOMIC DNA]</scope>
    <source>
        <strain evidence="3 4">F6397</strain>
    </source>
</reference>
<keyword evidence="3" id="KW-0378">Hydrolase</keyword>
<evidence type="ECO:0000313" key="4">
    <source>
        <dbReference type="Proteomes" id="UP000611215"/>
    </source>
</evidence>